<dbReference type="Proteomes" id="UP000564629">
    <property type="component" value="Unassembled WGS sequence"/>
</dbReference>
<evidence type="ECO:0000313" key="3">
    <source>
        <dbReference type="Proteomes" id="UP000321723"/>
    </source>
</evidence>
<evidence type="ECO:0000313" key="2">
    <source>
        <dbReference type="EMBL" id="MBB5475009.1"/>
    </source>
</evidence>
<reference evidence="2 4" key="2">
    <citation type="submission" date="2020-08" db="EMBL/GenBank/DDBJ databases">
        <title>Sequencing the genomes of 1000 actinobacteria strains.</title>
        <authorList>
            <person name="Klenk H.-P."/>
        </authorList>
    </citation>
    <scope>NUCLEOTIDE SEQUENCE [LARGE SCALE GENOMIC DNA]</scope>
    <source>
        <strain evidence="2 4">DSM 9581</strain>
    </source>
</reference>
<comment type="caution">
    <text evidence="1">The sequence shown here is derived from an EMBL/GenBank/DDBJ whole genome shotgun (WGS) entry which is preliminary data.</text>
</comment>
<dbReference type="RefSeq" id="WP_146832007.1">
    <property type="nucleotide sequence ID" value="NZ_BJVQ01000001.1"/>
</dbReference>
<evidence type="ECO:0000313" key="1">
    <source>
        <dbReference type="EMBL" id="GEL45033.1"/>
    </source>
</evidence>
<sequence length="224" mass="22782">MWTLTVDQQSSRRVGDRVPDLLAALAAADSPLAVAAPGAVVLPFERTVGDEVQAVLADPGLTVEVALHLVRLGGWSVGIGAGRVDAPLPSSSREASGPAFVHAREAVEAAKSRARGVPLAVRGDRAEVAAEAEGVLALLGAVVARRTPAGWSVVDRMATPAGGGAPRQEDVAAALGISQQAVSERLRTALWAEEVAARPAAARLLRLAAGPGHDGSVDEPEGDA</sequence>
<evidence type="ECO:0008006" key="5">
    <source>
        <dbReference type="Google" id="ProtNLM"/>
    </source>
</evidence>
<proteinExistence type="predicted"/>
<dbReference type="OrthoDB" id="5184241at2"/>
<protein>
    <recommendedName>
        <fullName evidence="5">DNA-binding protein</fullName>
    </recommendedName>
</protein>
<name>A0A511F762_9CELL</name>
<reference evidence="1 3" key="1">
    <citation type="submission" date="2019-07" db="EMBL/GenBank/DDBJ databases">
        <title>Whole genome shotgun sequence of Cellulomonas hominis NBRC 16055.</title>
        <authorList>
            <person name="Hosoyama A."/>
            <person name="Uohara A."/>
            <person name="Ohji S."/>
            <person name="Ichikawa N."/>
        </authorList>
    </citation>
    <scope>NUCLEOTIDE SEQUENCE [LARGE SCALE GENOMIC DNA]</scope>
    <source>
        <strain evidence="1 3">NBRC 16055</strain>
    </source>
</reference>
<dbReference type="EMBL" id="JACHDN010000001">
    <property type="protein sequence ID" value="MBB5475009.1"/>
    <property type="molecule type" value="Genomic_DNA"/>
</dbReference>
<accession>A0A511F762</accession>
<evidence type="ECO:0000313" key="4">
    <source>
        <dbReference type="Proteomes" id="UP000564629"/>
    </source>
</evidence>
<keyword evidence="3" id="KW-1185">Reference proteome</keyword>
<gene>
    <name evidence="1" type="ORF">CHO01_01490</name>
    <name evidence="2" type="ORF">HNR08_003745</name>
</gene>
<organism evidence="1 3">
    <name type="scientific">Cellulomonas hominis</name>
    <dbReference type="NCBI Taxonomy" id="156981"/>
    <lineage>
        <taxon>Bacteria</taxon>
        <taxon>Bacillati</taxon>
        <taxon>Actinomycetota</taxon>
        <taxon>Actinomycetes</taxon>
        <taxon>Micrococcales</taxon>
        <taxon>Cellulomonadaceae</taxon>
        <taxon>Cellulomonas</taxon>
    </lineage>
</organism>
<dbReference type="Proteomes" id="UP000321723">
    <property type="component" value="Unassembled WGS sequence"/>
</dbReference>
<dbReference type="AlphaFoldDB" id="A0A511F762"/>
<dbReference type="EMBL" id="BJVQ01000001">
    <property type="protein sequence ID" value="GEL45033.1"/>
    <property type="molecule type" value="Genomic_DNA"/>
</dbReference>